<keyword evidence="1" id="KW-0808">Transferase</keyword>
<keyword evidence="2" id="KW-1185">Reference proteome</keyword>
<dbReference type="InterPro" id="IPR001451">
    <property type="entry name" value="Hexapep"/>
</dbReference>
<protein>
    <submittedName>
        <fullName evidence="1">Acetyltransferase</fullName>
    </submittedName>
</protein>
<dbReference type="Pfam" id="PF00132">
    <property type="entry name" value="Hexapep"/>
    <property type="match status" value="1"/>
</dbReference>
<dbReference type="PANTHER" id="PTHR13061">
    <property type="entry name" value="DYNACTIN SUBUNIT P25"/>
    <property type="match status" value="1"/>
</dbReference>
<reference evidence="1 2" key="1">
    <citation type="submission" date="2014-12" db="EMBL/GenBank/DDBJ databases">
        <title>Draft genome sequences of 29 type strains of Enterococci.</title>
        <authorList>
            <person name="Zhong Z."/>
            <person name="Sun Z."/>
            <person name="Liu W."/>
            <person name="Zhang W."/>
            <person name="Zhang H."/>
        </authorList>
    </citation>
    <scope>NUCLEOTIDE SEQUENCE [LARGE SCALE GENOMIC DNA]</scope>
    <source>
        <strain evidence="1 2">DSM 17029</strain>
    </source>
</reference>
<dbReference type="InterPro" id="IPR047324">
    <property type="entry name" value="LbH_gamma_CA-like"/>
</dbReference>
<organism evidence="1 2">
    <name type="scientific">Enterococcus canis</name>
    <dbReference type="NCBI Taxonomy" id="214095"/>
    <lineage>
        <taxon>Bacteria</taxon>
        <taxon>Bacillati</taxon>
        <taxon>Bacillota</taxon>
        <taxon>Bacilli</taxon>
        <taxon>Lactobacillales</taxon>
        <taxon>Enterococcaceae</taxon>
        <taxon>Enterococcus</taxon>
    </lineage>
</organism>
<dbReference type="PANTHER" id="PTHR13061:SF29">
    <property type="entry name" value="GAMMA CARBONIC ANHYDRASE-LIKE 1, MITOCHONDRIAL-RELATED"/>
    <property type="match status" value="1"/>
</dbReference>
<dbReference type="AlphaFoldDB" id="A0A1L8RK56"/>
<gene>
    <name evidence="1" type="ORF">RU97_GL000394</name>
</gene>
<dbReference type="EMBL" id="JXKH01000001">
    <property type="protein sequence ID" value="OJG20161.1"/>
    <property type="molecule type" value="Genomic_DNA"/>
</dbReference>
<dbReference type="InterPro" id="IPR011004">
    <property type="entry name" value="Trimer_LpxA-like_sf"/>
</dbReference>
<dbReference type="SUPFAM" id="SSF51161">
    <property type="entry name" value="Trimeric LpxA-like enzymes"/>
    <property type="match status" value="1"/>
</dbReference>
<dbReference type="STRING" id="214095.RU97_GL000394"/>
<proteinExistence type="predicted"/>
<dbReference type="Proteomes" id="UP000181884">
    <property type="component" value="Unassembled WGS sequence"/>
</dbReference>
<evidence type="ECO:0000313" key="2">
    <source>
        <dbReference type="Proteomes" id="UP000181884"/>
    </source>
</evidence>
<comment type="caution">
    <text evidence="1">The sequence shown here is derived from an EMBL/GenBank/DDBJ whole genome shotgun (WGS) entry which is preliminary data.</text>
</comment>
<dbReference type="GO" id="GO:0016740">
    <property type="term" value="F:transferase activity"/>
    <property type="evidence" value="ECO:0007669"/>
    <property type="project" value="UniProtKB-KW"/>
</dbReference>
<dbReference type="InterPro" id="IPR050484">
    <property type="entry name" value="Transf_Hexapept/Carb_Anhydrase"/>
</dbReference>
<dbReference type="CDD" id="cd04645">
    <property type="entry name" value="LbH_gamma_CA_like"/>
    <property type="match status" value="1"/>
</dbReference>
<dbReference type="Gene3D" id="2.160.10.10">
    <property type="entry name" value="Hexapeptide repeat proteins"/>
    <property type="match status" value="1"/>
</dbReference>
<name>A0A1L8RK56_9ENTE</name>
<evidence type="ECO:0000313" key="1">
    <source>
        <dbReference type="EMBL" id="OJG20161.1"/>
    </source>
</evidence>
<accession>A0A1L8RK56</accession>
<sequence>MKQLRSVTKMSYWQAENVDLIGDVTLGTDVNIWYQSVLRGDNAPITIGTATNIQDGTVIHVDEDAPVKIGDYVTVGHLCLLHGCRIENGALIGMGSLVMNHAVVEENAMVGAGSLVTEGQVIPAGMLAFGRPARVIRPLTAAEIAKNRANAEHYVVHAQKQLRQER</sequence>